<reference evidence="1 2" key="1">
    <citation type="submission" date="2018-05" db="EMBL/GenBank/DDBJ databases">
        <title>Draft genome of Methanospirillum stamsii Pt1.</title>
        <authorList>
            <person name="Dueholm M.S."/>
            <person name="Nielsen P.H."/>
            <person name="Bakmann L.F."/>
            <person name="Otzen D.E."/>
        </authorList>
    </citation>
    <scope>NUCLEOTIDE SEQUENCE [LARGE SCALE GENOMIC DNA]</scope>
    <source>
        <strain evidence="1 2">Pt1</strain>
    </source>
</reference>
<accession>A0A2V2NAS1</accession>
<dbReference type="Proteomes" id="UP000245934">
    <property type="component" value="Unassembled WGS sequence"/>
</dbReference>
<dbReference type="EMBL" id="QGMZ01000006">
    <property type="protein sequence ID" value="PWR75840.1"/>
    <property type="molecule type" value="Genomic_DNA"/>
</dbReference>
<comment type="caution">
    <text evidence="1">The sequence shown here is derived from an EMBL/GenBank/DDBJ whole genome shotgun (WGS) entry which is preliminary data.</text>
</comment>
<dbReference type="AlphaFoldDB" id="A0A2V2NAS1"/>
<dbReference type="RefSeq" id="WP_109939418.1">
    <property type="nucleotide sequence ID" value="NZ_CP176366.1"/>
</dbReference>
<proteinExistence type="predicted"/>
<protein>
    <submittedName>
        <fullName evidence="1">Uncharacterized protein</fullName>
    </submittedName>
</protein>
<evidence type="ECO:0000313" key="1">
    <source>
        <dbReference type="EMBL" id="PWR75840.1"/>
    </source>
</evidence>
<dbReference type="GeneID" id="97611451"/>
<keyword evidence="2" id="KW-1185">Reference proteome</keyword>
<name>A0A2V2NAS1_9EURY</name>
<evidence type="ECO:0000313" key="2">
    <source>
        <dbReference type="Proteomes" id="UP000245934"/>
    </source>
</evidence>
<dbReference type="OrthoDB" id="115095at2157"/>
<sequence>MRIIRSNRHKYCADGSFMKEFVLDSEVTPEFLDFLKYFGTLEMLPGLGEGFYKFEKKDCFSIKGFVNESGFEVRFKKEVMDFTSDFLYSLLYYYQNGKPDYKTLSRREEALMERVKTRLYGNSS</sequence>
<organism evidence="1 2">
    <name type="scientific">Methanospirillum stamsii</name>
    <dbReference type="NCBI Taxonomy" id="1277351"/>
    <lineage>
        <taxon>Archaea</taxon>
        <taxon>Methanobacteriati</taxon>
        <taxon>Methanobacteriota</taxon>
        <taxon>Stenosarchaea group</taxon>
        <taxon>Methanomicrobia</taxon>
        <taxon>Methanomicrobiales</taxon>
        <taxon>Methanospirillaceae</taxon>
        <taxon>Methanospirillum</taxon>
    </lineage>
</organism>
<gene>
    <name evidence="1" type="ORF">DLD82_01880</name>
</gene>